<gene>
    <name evidence="1" type="ORF">C9E81_13470</name>
</gene>
<dbReference type="Proteomes" id="UP000273516">
    <property type="component" value="Unassembled WGS sequence"/>
</dbReference>
<evidence type="ECO:0000313" key="2">
    <source>
        <dbReference type="Proteomes" id="UP000273516"/>
    </source>
</evidence>
<dbReference type="InterPro" id="IPR014955">
    <property type="entry name" value="DUF1826"/>
</dbReference>
<organism evidence="1 2">
    <name type="scientific">Paracoccus alkanivorans</name>
    <dbReference type="NCBI Taxonomy" id="2116655"/>
    <lineage>
        <taxon>Bacteria</taxon>
        <taxon>Pseudomonadati</taxon>
        <taxon>Pseudomonadota</taxon>
        <taxon>Alphaproteobacteria</taxon>
        <taxon>Rhodobacterales</taxon>
        <taxon>Paracoccaceae</taxon>
        <taxon>Paracoccus</taxon>
    </lineage>
</organism>
<name>A0A3M0M9H8_9RHOB</name>
<sequence length="206" mass="22220">MTMLVNRPATAMNTSSDPRILGSVAMSGVAVAIWQRQPSCEFQEWLDGLDAVRLPRLRCRATPPQVPDAIMRACVEAGTPPGLQRDLLIADIAELARHAANITESLMIDLRLDVSDGQPCPKWHLDAVPARLLCTLRGAGTQFGPARPDGEPVNIQQMHPGDVGMFRGRLWPGNEISGILHRSPPARGGPTRLLLVIDPVSEAGSC</sequence>
<proteinExistence type="predicted"/>
<dbReference type="EMBL" id="QOKZ01000005">
    <property type="protein sequence ID" value="RMC34181.1"/>
    <property type="molecule type" value="Genomic_DNA"/>
</dbReference>
<dbReference type="AlphaFoldDB" id="A0A3M0M9H8"/>
<dbReference type="RefSeq" id="WP_122112886.1">
    <property type="nucleotide sequence ID" value="NZ_QOKZ01000005.1"/>
</dbReference>
<protein>
    <submittedName>
        <fullName evidence="1">DUF1826 domain-containing protein</fullName>
    </submittedName>
</protein>
<keyword evidence="2" id="KW-1185">Reference proteome</keyword>
<accession>A0A3M0M9H8</accession>
<dbReference type="Pfam" id="PF08856">
    <property type="entry name" value="DUF1826"/>
    <property type="match status" value="1"/>
</dbReference>
<dbReference type="OrthoDB" id="5342505at2"/>
<reference evidence="1 2" key="1">
    <citation type="submission" date="2018-07" db="EMBL/GenBank/DDBJ databases">
        <authorList>
            <person name="Zhang Y."/>
            <person name="Wang L."/>
            <person name="Ma S."/>
        </authorList>
    </citation>
    <scope>NUCLEOTIDE SEQUENCE [LARGE SCALE GENOMIC DNA]</scope>
    <source>
        <strain evidence="1 2">4-2</strain>
    </source>
</reference>
<comment type="caution">
    <text evidence="1">The sequence shown here is derived from an EMBL/GenBank/DDBJ whole genome shotgun (WGS) entry which is preliminary data.</text>
</comment>
<evidence type="ECO:0000313" key="1">
    <source>
        <dbReference type="EMBL" id="RMC34181.1"/>
    </source>
</evidence>